<organism evidence="1 2">
    <name type="scientific">Euroglyphus maynei</name>
    <name type="common">Mayne's house dust mite</name>
    <dbReference type="NCBI Taxonomy" id="6958"/>
    <lineage>
        <taxon>Eukaryota</taxon>
        <taxon>Metazoa</taxon>
        <taxon>Ecdysozoa</taxon>
        <taxon>Arthropoda</taxon>
        <taxon>Chelicerata</taxon>
        <taxon>Arachnida</taxon>
        <taxon>Acari</taxon>
        <taxon>Acariformes</taxon>
        <taxon>Sarcoptiformes</taxon>
        <taxon>Astigmata</taxon>
        <taxon>Psoroptidia</taxon>
        <taxon>Analgoidea</taxon>
        <taxon>Pyroglyphidae</taxon>
        <taxon>Pyroglyphinae</taxon>
        <taxon>Euroglyphus</taxon>
    </lineage>
</organism>
<reference evidence="1 2" key="1">
    <citation type="submission" date="2017-03" db="EMBL/GenBank/DDBJ databases">
        <title>Genome Survey of Euroglyphus maynei.</title>
        <authorList>
            <person name="Arlian L.G."/>
            <person name="Morgan M.S."/>
            <person name="Rider S.D."/>
        </authorList>
    </citation>
    <scope>NUCLEOTIDE SEQUENCE [LARGE SCALE GENOMIC DNA]</scope>
    <source>
        <strain evidence="1">Arlian Lab</strain>
        <tissue evidence="1">Whole body</tissue>
    </source>
</reference>
<dbReference type="OrthoDB" id="6479572at2759"/>
<comment type="caution">
    <text evidence="1">The sequence shown here is derived from an EMBL/GenBank/DDBJ whole genome shotgun (WGS) entry which is preliminary data.</text>
</comment>
<evidence type="ECO:0000313" key="1">
    <source>
        <dbReference type="EMBL" id="OTF82884.1"/>
    </source>
</evidence>
<dbReference type="EMBL" id="MUJZ01006318">
    <property type="protein sequence ID" value="OTF82884.1"/>
    <property type="molecule type" value="Genomic_DNA"/>
</dbReference>
<protein>
    <submittedName>
        <fullName evidence="1">Uncharacterized protein</fullName>
    </submittedName>
</protein>
<dbReference type="Proteomes" id="UP000194236">
    <property type="component" value="Unassembled WGS sequence"/>
</dbReference>
<gene>
    <name evidence="1" type="ORF">BLA29_013048</name>
</gene>
<accession>A0A1Y3BS79</accession>
<sequence>NVIDAACRCNGSNTREYCGTELNRINRNQDCSRDQYLCGPSNRNGQAIVVKKCRRGYECDVEREGFSEFVCNACLLDIDCHCPSNLQADGRTRYCGDRLNGPHCNSSIVFTCGQYYPNPIDACPNGCRDGHCI</sequence>
<evidence type="ECO:0000313" key="2">
    <source>
        <dbReference type="Proteomes" id="UP000194236"/>
    </source>
</evidence>
<keyword evidence="2" id="KW-1185">Reference proteome</keyword>
<name>A0A1Y3BS79_EURMA</name>
<feature type="non-terminal residue" evidence="1">
    <location>
        <position position="1"/>
    </location>
</feature>
<proteinExistence type="predicted"/>
<dbReference type="AlphaFoldDB" id="A0A1Y3BS79"/>